<feature type="transmembrane region" description="Helical" evidence="9">
    <location>
        <begin position="139"/>
        <end position="161"/>
    </location>
</feature>
<dbReference type="PANTHER" id="PTHR30425">
    <property type="entry name" value="PHOSPHATE TRANSPORT SYSTEM PERMEASE PROTEIN PST"/>
    <property type="match status" value="1"/>
</dbReference>
<dbReference type="GO" id="GO:0055085">
    <property type="term" value="P:transmembrane transport"/>
    <property type="evidence" value="ECO:0007669"/>
    <property type="project" value="InterPro"/>
</dbReference>
<evidence type="ECO:0000256" key="9">
    <source>
        <dbReference type="RuleBase" id="RU363032"/>
    </source>
</evidence>
<comment type="subcellular location">
    <subcellularLocation>
        <location evidence="1 9">Cell membrane</location>
        <topology evidence="1 9">Multi-pass membrane protein</topology>
    </subcellularLocation>
</comment>
<feature type="transmembrane region" description="Helical" evidence="9">
    <location>
        <begin position="59"/>
        <end position="91"/>
    </location>
</feature>
<dbReference type="InterPro" id="IPR000515">
    <property type="entry name" value="MetI-like"/>
</dbReference>
<dbReference type="GO" id="GO:0006817">
    <property type="term" value="P:phosphate ion transport"/>
    <property type="evidence" value="ECO:0007669"/>
    <property type="project" value="UniProtKB-KW"/>
</dbReference>
<dbReference type="AlphaFoldDB" id="A0A2T2WJ90"/>
<dbReference type="Pfam" id="PF00528">
    <property type="entry name" value="BPD_transp_1"/>
    <property type="match status" value="1"/>
</dbReference>
<dbReference type="CDD" id="cd06261">
    <property type="entry name" value="TM_PBP2"/>
    <property type="match status" value="1"/>
</dbReference>
<evidence type="ECO:0000256" key="6">
    <source>
        <dbReference type="ARBA" id="ARBA00022692"/>
    </source>
</evidence>
<gene>
    <name evidence="11" type="ORF">C7B45_07310</name>
</gene>
<evidence type="ECO:0000256" key="2">
    <source>
        <dbReference type="ARBA" id="ARBA00007069"/>
    </source>
</evidence>
<dbReference type="SUPFAM" id="SSF161098">
    <property type="entry name" value="MetI-like"/>
    <property type="match status" value="1"/>
</dbReference>
<accession>A0A2T2WJ90</accession>
<evidence type="ECO:0000256" key="8">
    <source>
        <dbReference type="ARBA" id="ARBA00023136"/>
    </source>
</evidence>
<feature type="transmembrane region" description="Helical" evidence="9">
    <location>
        <begin position="12"/>
        <end position="39"/>
    </location>
</feature>
<evidence type="ECO:0000256" key="7">
    <source>
        <dbReference type="ARBA" id="ARBA00022989"/>
    </source>
</evidence>
<dbReference type="InterPro" id="IPR035906">
    <property type="entry name" value="MetI-like_sf"/>
</dbReference>
<keyword evidence="6 9" id="KW-0812">Transmembrane</keyword>
<dbReference type="GO" id="GO:0005886">
    <property type="term" value="C:plasma membrane"/>
    <property type="evidence" value="ECO:0007669"/>
    <property type="project" value="UniProtKB-SubCell"/>
</dbReference>
<dbReference type="PROSITE" id="PS50928">
    <property type="entry name" value="ABC_TM1"/>
    <property type="match status" value="1"/>
</dbReference>
<dbReference type="EMBL" id="PXYV01000019">
    <property type="protein sequence ID" value="PSR22309.1"/>
    <property type="molecule type" value="Genomic_DNA"/>
</dbReference>
<reference evidence="11 12" key="1">
    <citation type="journal article" date="2014" name="BMC Genomics">
        <title>Comparison of environmental and isolate Sulfobacillus genomes reveals diverse carbon, sulfur, nitrogen, and hydrogen metabolisms.</title>
        <authorList>
            <person name="Justice N.B."/>
            <person name="Norman A."/>
            <person name="Brown C.T."/>
            <person name="Singh A."/>
            <person name="Thomas B.C."/>
            <person name="Banfield J.F."/>
        </authorList>
    </citation>
    <scope>NUCLEOTIDE SEQUENCE [LARGE SCALE GENOMIC DNA]</scope>
    <source>
        <strain evidence="11">AMDSBA3</strain>
    </source>
</reference>
<evidence type="ECO:0000256" key="3">
    <source>
        <dbReference type="ARBA" id="ARBA00022448"/>
    </source>
</evidence>
<evidence type="ECO:0000313" key="11">
    <source>
        <dbReference type="EMBL" id="PSR22309.1"/>
    </source>
</evidence>
<comment type="caution">
    <text evidence="11">The sequence shown here is derived from an EMBL/GenBank/DDBJ whole genome shotgun (WGS) entry which is preliminary data.</text>
</comment>
<feature type="domain" description="ABC transmembrane type-1" evidence="10">
    <location>
        <begin position="66"/>
        <end position="276"/>
    </location>
</feature>
<keyword evidence="4" id="KW-1003">Cell membrane</keyword>
<keyword evidence="3 9" id="KW-0813">Transport</keyword>
<evidence type="ECO:0000256" key="4">
    <source>
        <dbReference type="ARBA" id="ARBA00022475"/>
    </source>
</evidence>
<evidence type="ECO:0000256" key="5">
    <source>
        <dbReference type="ARBA" id="ARBA00022592"/>
    </source>
</evidence>
<name>A0A2T2WJ90_9FIRM</name>
<protein>
    <submittedName>
        <fullName evidence="11">Phosphate ABC transporter permease</fullName>
    </submittedName>
</protein>
<evidence type="ECO:0000256" key="1">
    <source>
        <dbReference type="ARBA" id="ARBA00004651"/>
    </source>
</evidence>
<comment type="similarity">
    <text evidence="2">Belongs to the binding-protein-dependent transport system permease family. CysTW subfamily.</text>
</comment>
<keyword evidence="7 9" id="KW-1133">Transmembrane helix</keyword>
<dbReference type="PANTHER" id="PTHR30425:SF1">
    <property type="entry name" value="PHOSPHATE TRANSPORT SYSTEM PERMEASE PROTEIN PSTC"/>
    <property type="match status" value="1"/>
</dbReference>
<keyword evidence="8 9" id="KW-0472">Membrane</keyword>
<organism evidence="11 12">
    <name type="scientific">Sulfobacillus acidophilus</name>
    <dbReference type="NCBI Taxonomy" id="53633"/>
    <lineage>
        <taxon>Bacteria</taxon>
        <taxon>Bacillati</taxon>
        <taxon>Bacillota</taxon>
        <taxon>Clostridia</taxon>
        <taxon>Eubacteriales</taxon>
        <taxon>Clostridiales Family XVII. Incertae Sedis</taxon>
        <taxon>Sulfobacillus</taxon>
    </lineage>
</organism>
<dbReference type="InterPro" id="IPR051124">
    <property type="entry name" value="Phosphate_Transport_Permease"/>
</dbReference>
<keyword evidence="5" id="KW-0592">Phosphate transport</keyword>
<sequence>MSMVRDRAPTRITAAATATFAVVGLGLIAALLLGAWPLIGEPRPLANLLGGLWDPLRGAYGLAPFFVGTVVVTATAMALTLPFSLAVAVVLSRPLPDGVRLGATRVLTVLTAVPSVIFGWWGLLAVVPWVRARFGGAGFSLLAAGLVLAIMVTPTLSLLFYQALRSVPRAFRDGSAALGATPDQTLVRMELPCALPLLIQAVLIAVARAVGETMAVQMVIGGQTVLPTGLTSPGATLTTQILTDMSIFPPGTRGHAVLDVMALVLMVGMYLLVRLAERWVAMP</sequence>
<feature type="transmembrane region" description="Helical" evidence="9">
    <location>
        <begin position="103"/>
        <end position="127"/>
    </location>
</feature>
<evidence type="ECO:0000259" key="10">
    <source>
        <dbReference type="PROSITE" id="PS50928"/>
    </source>
</evidence>
<dbReference type="Gene3D" id="1.10.3720.10">
    <property type="entry name" value="MetI-like"/>
    <property type="match status" value="1"/>
</dbReference>
<evidence type="ECO:0000313" key="12">
    <source>
        <dbReference type="Proteomes" id="UP000241848"/>
    </source>
</evidence>
<proteinExistence type="inferred from homology"/>
<feature type="transmembrane region" description="Helical" evidence="9">
    <location>
        <begin position="254"/>
        <end position="273"/>
    </location>
</feature>
<dbReference type="Proteomes" id="UP000241848">
    <property type="component" value="Unassembled WGS sequence"/>
</dbReference>